<evidence type="ECO:0000313" key="1">
    <source>
        <dbReference type="EMBL" id="KAH3852797.1"/>
    </source>
</evidence>
<reference evidence="1" key="1">
    <citation type="journal article" date="2019" name="bioRxiv">
        <title>The Genome of the Zebra Mussel, Dreissena polymorpha: A Resource for Invasive Species Research.</title>
        <authorList>
            <person name="McCartney M.A."/>
            <person name="Auch B."/>
            <person name="Kono T."/>
            <person name="Mallez S."/>
            <person name="Zhang Y."/>
            <person name="Obille A."/>
            <person name="Becker A."/>
            <person name="Abrahante J.E."/>
            <person name="Garbe J."/>
            <person name="Badalamenti J.P."/>
            <person name="Herman A."/>
            <person name="Mangelson H."/>
            <person name="Liachko I."/>
            <person name="Sullivan S."/>
            <person name="Sone E.D."/>
            <person name="Koren S."/>
            <person name="Silverstein K.A.T."/>
            <person name="Beckman K.B."/>
            <person name="Gohl D.M."/>
        </authorList>
    </citation>
    <scope>NUCLEOTIDE SEQUENCE</scope>
    <source>
        <strain evidence="1">Duluth1</strain>
        <tissue evidence="1">Whole animal</tissue>
    </source>
</reference>
<keyword evidence="2" id="KW-1185">Reference proteome</keyword>
<protein>
    <submittedName>
        <fullName evidence="1">Uncharacterized protein</fullName>
    </submittedName>
</protein>
<dbReference type="EMBL" id="JAIWYP010000003">
    <property type="protein sequence ID" value="KAH3852797.1"/>
    <property type="molecule type" value="Genomic_DNA"/>
</dbReference>
<evidence type="ECO:0000313" key="2">
    <source>
        <dbReference type="Proteomes" id="UP000828390"/>
    </source>
</evidence>
<comment type="caution">
    <text evidence="1">The sequence shown here is derived from an EMBL/GenBank/DDBJ whole genome shotgun (WGS) entry which is preliminary data.</text>
</comment>
<name>A0A9D4R3P5_DREPO</name>
<organism evidence="1 2">
    <name type="scientific">Dreissena polymorpha</name>
    <name type="common">Zebra mussel</name>
    <name type="synonym">Mytilus polymorpha</name>
    <dbReference type="NCBI Taxonomy" id="45954"/>
    <lineage>
        <taxon>Eukaryota</taxon>
        <taxon>Metazoa</taxon>
        <taxon>Spiralia</taxon>
        <taxon>Lophotrochozoa</taxon>
        <taxon>Mollusca</taxon>
        <taxon>Bivalvia</taxon>
        <taxon>Autobranchia</taxon>
        <taxon>Heteroconchia</taxon>
        <taxon>Euheterodonta</taxon>
        <taxon>Imparidentia</taxon>
        <taxon>Neoheterodontei</taxon>
        <taxon>Myida</taxon>
        <taxon>Dreissenoidea</taxon>
        <taxon>Dreissenidae</taxon>
        <taxon>Dreissena</taxon>
    </lineage>
</organism>
<reference evidence="1" key="2">
    <citation type="submission" date="2020-11" db="EMBL/GenBank/DDBJ databases">
        <authorList>
            <person name="McCartney M.A."/>
            <person name="Auch B."/>
            <person name="Kono T."/>
            <person name="Mallez S."/>
            <person name="Becker A."/>
            <person name="Gohl D.M."/>
            <person name="Silverstein K.A.T."/>
            <person name="Koren S."/>
            <person name="Bechman K.B."/>
            <person name="Herman A."/>
            <person name="Abrahante J.E."/>
            <person name="Garbe J."/>
        </authorList>
    </citation>
    <scope>NUCLEOTIDE SEQUENCE</scope>
    <source>
        <strain evidence="1">Duluth1</strain>
        <tissue evidence="1">Whole animal</tissue>
    </source>
</reference>
<dbReference type="AlphaFoldDB" id="A0A9D4R3P5"/>
<gene>
    <name evidence="1" type="ORF">DPMN_095317</name>
</gene>
<dbReference type="Proteomes" id="UP000828390">
    <property type="component" value="Unassembled WGS sequence"/>
</dbReference>
<proteinExistence type="predicted"/>
<accession>A0A9D4R3P5</accession>
<sequence length="123" mass="14035">MASNKKEREPKFSLDDCIILCNLMGEDCGVAFLHGLSNHDLMRHRFTEVNPTRPQPVFEVLRPHYTTTSTYRYLDPTIPQPALTGAKTLLYPNQHLQVSLQLSRQLPTRGDVISRAEEKEDNA</sequence>